<evidence type="ECO:0000256" key="2">
    <source>
        <dbReference type="ARBA" id="ARBA00023315"/>
    </source>
</evidence>
<name>A0A9Q2W2Y9_9MICO</name>
<dbReference type="Pfam" id="PF00583">
    <property type="entry name" value="Acetyltransf_1"/>
    <property type="match status" value="1"/>
</dbReference>
<dbReference type="PANTHER" id="PTHR43877:SF2">
    <property type="entry name" value="AMINOALKYLPHOSPHONATE N-ACETYLTRANSFERASE-RELATED"/>
    <property type="match status" value="1"/>
</dbReference>
<gene>
    <name evidence="4" type="ORF">KK103_09100</name>
</gene>
<dbReference type="EMBL" id="JAHEWX010000009">
    <property type="protein sequence ID" value="MBT1541916.1"/>
    <property type="molecule type" value="Genomic_DNA"/>
</dbReference>
<sequence>MGIELRRVTADDWEAWRTVRLRALADAPHAFGSTLQDWVDAPEHRWRTRLSIPGALDLLAVDTDADGPGAVVGMASGVPPTDPDGPAELISMWVDPAARGRGIARALIDAIATWAAASGATELELSVLPDNAVARRAYEHVGFSARDEPGDPLPDGRTEVLMRRTVAT</sequence>
<evidence type="ECO:0000313" key="5">
    <source>
        <dbReference type="Proteomes" id="UP000709437"/>
    </source>
</evidence>
<dbReference type="PROSITE" id="PS51186">
    <property type="entry name" value="GNAT"/>
    <property type="match status" value="1"/>
</dbReference>
<dbReference type="AlphaFoldDB" id="A0A9Q2W2Y9"/>
<dbReference type="InterPro" id="IPR000182">
    <property type="entry name" value="GNAT_dom"/>
</dbReference>
<protein>
    <submittedName>
        <fullName evidence="4">GNAT family N-acetyltransferase</fullName>
    </submittedName>
</protein>
<dbReference type="RefSeq" id="WP_056072116.1">
    <property type="nucleotide sequence ID" value="NZ_JAHEWX010000009.1"/>
</dbReference>
<dbReference type="CDD" id="cd04301">
    <property type="entry name" value="NAT_SF"/>
    <property type="match status" value="1"/>
</dbReference>
<dbReference type="SUPFAM" id="SSF55729">
    <property type="entry name" value="Acyl-CoA N-acyltransferases (Nat)"/>
    <property type="match status" value="1"/>
</dbReference>
<feature type="domain" description="N-acetyltransferase" evidence="3">
    <location>
        <begin position="3"/>
        <end position="167"/>
    </location>
</feature>
<dbReference type="PANTHER" id="PTHR43877">
    <property type="entry name" value="AMINOALKYLPHOSPHONATE N-ACETYLTRANSFERASE-RELATED-RELATED"/>
    <property type="match status" value="1"/>
</dbReference>
<comment type="caution">
    <text evidence="4">The sequence shown here is derived from an EMBL/GenBank/DDBJ whole genome shotgun (WGS) entry which is preliminary data.</text>
</comment>
<dbReference type="Gene3D" id="3.40.630.30">
    <property type="match status" value="1"/>
</dbReference>
<dbReference type="GO" id="GO:0016747">
    <property type="term" value="F:acyltransferase activity, transferring groups other than amino-acyl groups"/>
    <property type="evidence" value="ECO:0007669"/>
    <property type="project" value="InterPro"/>
</dbReference>
<reference evidence="4" key="1">
    <citation type="submission" date="2021-05" db="EMBL/GenBank/DDBJ databases">
        <title>Whole genome sequence of Curtobacterium flaccumfaciens pv. flaccumfaciens strain CFBP 3417.</title>
        <authorList>
            <person name="Osdaghi E."/>
            <person name="Taghouti G."/>
            <person name="Portier P."/>
            <person name="Fazliarab A."/>
            <person name="Taghavi S.M."/>
            <person name="Briand M."/>
            <person name="Le-Saux M."/>
            <person name="Jacques M.-A."/>
        </authorList>
    </citation>
    <scope>NUCLEOTIDE SEQUENCE</scope>
    <source>
        <strain evidence="4">CFBP 3417</strain>
    </source>
</reference>
<dbReference type="InterPro" id="IPR016181">
    <property type="entry name" value="Acyl_CoA_acyltransferase"/>
</dbReference>
<evidence type="ECO:0000313" key="4">
    <source>
        <dbReference type="EMBL" id="MBT1541916.1"/>
    </source>
</evidence>
<dbReference type="Proteomes" id="UP000709437">
    <property type="component" value="Unassembled WGS sequence"/>
</dbReference>
<dbReference type="InterPro" id="IPR050832">
    <property type="entry name" value="Bact_Acetyltransf"/>
</dbReference>
<organism evidence="4 5">
    <name type="scientific">Curtobacterium flaccumfaciens pv. flaccumfaciens</name>
    <dbReference type="NCBI Taxonomy" id="138532"/>
    <lineage>
        <taxon>Bacteria</taxon>
        <taxon>Bacillati</taxon>
        <taxon>Actinomycetota</taxon>
        <taxon>Actinomycetes</taxon>
        <taxon>Micrococcales</taxon>
        <taxon>Microbacteriaceae</taxon>
        <taxon>Curtobacterium</taxon>
    </lineage>
</organism>
<evidence type="ECO:0000256" key="1">
    <source>
        <dbReference type="ARBA" id="ARBA00022679"/>
    </source>
</evidence>
<keyword evidence="1" id="KW-0808">Transferase</keyword>
<evidence type="ECO:0000259" key="3">
    <source>
        <dbReference type="PROSITE" id="PS51186"/>
    </source>
</evidence>
<proteinExistence type="predicted"/>
<accession>A0A9Q2W2Y9</accession>
<keyword evidence="2" id="KW-0012">Acyltransferase</keyword>